<dbReference type="Proteomes" id="UP000245591">
    <property type="component" value="Unassembled WGS sequence"/>
</dbReference>
<proteinExistence type="predicted"/>
<protein>
    <submittedName>
        <fullName evidence="1">Uncharacterized protein</fullName>
    </submittedName>
</protein>
<evidence type="ECO:0000313" key="1">
    <source>
        <dbReference type="EMBL" id="PWA00299.1"/>
    </source>
</evidence>
<comment type="caution">
    <text evidence="1">The sequence shown here is derived from an EMBL/GenBank/DDBJ whole genome shotgun (WGS) entry which is preliminary data.</text>
</comment>
<dbReference type="EMBL" id="MBFU01000343">
    <property type="protein sequence ID" value="PWA00299.1"/>
    <property type="molecule type" value="Genomic_DNA"/>
</dbReference>
<organism evidence="1 2">
    <name type="scientific">Smittium angustum</name>
    <dbReference type="NCBI Taxonomy" id="133377"/>
    <lineage>
        <taxon>Eukaryota</taxon>
        <taxon>Fungi</taxon>
        <taxon>Fungi incertae sedis</taxon>
        <taxon>Zoopagomycota</taxon>
        <taxon>Kickxellomycotina</taxon>
        <taxon>Harpellomycetes</taxon>
        <taxon>Harpellales</taxon>
        <taxon>Legeriomycetaceae</taxon>
        <taxon>Smittium</taxon>
    </lineage>
</organism>
<accession>A0A2U1J5K9</accession>
<gene>
    <name evidence="1" type="ORF">BB558_003649</name>
</gene>
<evidence type="ECO:0000313" key="2">
    <source>
        <dbReference type="Proteomes" id="UP000245591"/>
    </source>
</evidence>
<dbReference type="AlphaFoldDB" id="A0A2U1J5K9"/>
<sequence length="57" mass="6147">MLATINSRPIKATNKVKGNIIIQPGALKINPEKIFNNICPAVILAANRIPKLKALAK</sequence>
<reference evidence="1 2" key="1">
    <citation type="journal article" date="2018" name="MBio">
        <title>Comparative Genomics Reveals the Core Gene Toolbox for the Fungus-Insect Symbiosis.</title>
        <authorList>
            <person name="Wang Y."/>
            <person name="Stata M."/>
            <person name="Wang W."/>
            <person name="Stajich J.E."/>
            <person name="White M.M."/>
            <person name="Moncalvo J.M."/>
        </authorList>
    </citation>
    <scope>NUCLEOTIDE SEQUENCE [LARGE SCALE GENOMIC DNA]</scope>
    <source>
        <strain evidence="1 2">AUS-126-30</strain>
    </source>
</reference>
<name>A0A2U1J5K9_SMIAN</name>
<keyword evidence="2" id="KW-1185">Reference proteome</keyword>